<dbReference type="AlphaFoldDB" id="A0A072U1B9"/>
<sequence>MFSLPQKLGTSFNRTGVLSPKLCFLKSVFIHPNKIKNVETTFEKVNTGLAENNVWPNTNLVFPFLFPELKFCSNSPSWEKAEALALKNSLESVTLS</sequence>
<keyword evidence="3" id="KW-1185">Reference proteome</keyword>
<dbReference type="HOGENOM" id="CLU_2362964_0_0_1"/>
<evidence type="ECO:0000313" key="2">
    <source>
        <dbReference type="EnsemblPlants" id="KEH19600"/>
    </source>
</evidence>
<accession>A0A072U1B9</accession>
<evidence type="ECO:0000313" key="1">
    <source>
        <dbReference type="EMBL" id="KEH19600.1"/>
    </source>
</evidence>
<reference evidence="1 3" key="1">
    <citation type="journal article" date="2011" name="Nature">
        <title>The Medicago genome provides insight into the evolution of rhizobial symbioses.</title>
        <authorList>
            <person name="Young N.D."/>
            <person name="Debelle F."/>
            <person name="Oldroyd G.E."/>
            <person name="Geurts R."/>
            <person name="Cannon S.B."/>
            <person name="Udvardi M.K."/>
            <person name="Benedito V.A."/>
            <person name="Mayer K.F."/>
            <person name="Gouzy J."/>
            <person name="Schoof H."/>
            <person name="Van de Peer Y."/>
            <person name="Proost S."/>
            <person name="Cook D.R."/>
            <person name="Meyers B.C."/>
            <person name="Spannagl M."/>
            <person name="Cheung F."/>
            <person name="De Mita S."/>
            <person name="Krishnakumar V."/>
            <person name="Gundlach H."/>
            <person name="Zhou S."/>
            <person name="Mudge J."/>
            <person name="Bharti A.K."/>
            <person name="Murray J.D."/>
            <person name="Naoumkina M.A."/>
            <person name="Rosen B."/>
            <person name="Silverstein K.A."/>
            <person name="Tang H."/>
            <person name="Rombauts S."/>
            <person name="Zhao P.X."/>
            <person name="Zhou P."/>
            <person name="Barbe V."/>
            <person name="Bardou P."/>
            <person name="Bechner M."/>
            <person name="Bellec A."/>
            <person name="Berger A."/>
            <person name="Berges H."/>
            <person name="Bidwell S."/>
            <person name="Bisseling T."/>
            <person name="Choisne N."/>
            <person name="Couloux A."/>
            <person name="Denny R."/>
            <person name="Deshpande S."/>
            <person name="Dai X."/>
            <person name="Doyle J.J."/>
            <person name="Dudez A.M."/>
            <person name="Farmer A.D."/>
            <person name="Fouteau S."/>
            <person name="Franken C."/>
            <person name="Gibelin C."/>
            <person name="Gish J."/>
            <person name="Goldstein S."/>
            <person name="Gonzalez A.J."/>
            <person name="Green P.J."/>
            <person name="Hallab A."/>
            <person name="Hartog M."/>
            <person name="Hua A."/>
            <person name="Humphray S.J."/>
            <person name="Jeong D.H."/>
            <person name="Jing Y."/>
            <person name="Jocker A."/>
            <person name="Kenton S.M."/>
            <person name="Kim D.J."/>
            <person name="Klee K."/>
            <person name="Lai H."/>
            <person name="Lang C."/>
            <person name="Lin S."/>
            <person name="Macmil S.L."/>
            <person name="Magdelenat G."/>
            <person name="Matthews L."/>
            <person name="McCorrison J."/>
            <person name="Monaghan E.L."/>
            <person name="Mun J.H."/>
            <person name="Najar F.Z."/>
            <person name="Nicholson C."/>
            <person name="Noirot C."/>
            <person name="O'Bleness M."/>
            <person name="Paule C.R."/>
            <person name="Poulain J."/>
            <person name="Prion F."/>
            <person name="Qin B."/>
            <person name="Qu C."/>
            <person name="Retzel E.F."/>
            <person name="Riddle C."/>
            <person name="Sallet E."/>
            <person name="Samain S."/>
            <person name="Samson N."/>
            <person name="Sanders I."/>
            <person name="Saurat O."/>
            <person name="Scarpelli C."/>
            <person name="Schiex T."/>
            <person name="Segurens B."/>
            <person name="Severin A.J."/>
            <person name="Sherrier D.J."/>
            <person name="Shi R."/>
            <person name="Sims S."/>
            <person name="Singer S.R."/>
            <person name="Sinharoy S."/>
            <person name="Sterck L."/>
            <person name="Viollet A."/>
            <person name="Wang B.B."/>
            <person name="Wang K."/>
            <person name="Wang M."/>
            <person name="Wang X."/>
            <person name="Warfsmann J."/>
            <person name="Weissenbach J."/>
            <person name="White D.D."/>
            <person name="White J.D."/>
            <person name="Wiley G.B."/>
            <person name="Wincker P."/>
            <person name="Xing Y."/>
            <person name="Yang L."/>
            <person name="Yao Z."/>
            <person name="Ying F."/>
            <person name="Zhai J."/>
            <person name="Zhou L."/>
            <person name="Zuber A."/>
            <person name="Denarie J."/>
            <person name="Dixon R.A."/>
            <person name="May G.D."/>
            <person name="Schwartz D.C."/>
            <person name="Rogers J."/>
            <person name="Quetier F."/>
            <person name="Town C.D."/>
            <person name="Roe B.A."/>
        </authorList>
    </citation>
    <scope>NUCLEOTIDE SEQUENCE [LARGE SCALE GENOMIC DNA]</scope>
    <source>
        <strain evidence="1">A17</strain>
        <strain evidence="2 3">cv. Jemalong A17</strain>
    </source>
</reference>
<proteinExistence type="predicted"/>
<gene>
    <name evidence="1" type="ordered locus">MTR_8g464750</name>
</gene>
<dbReference type="Proteomes" id="UP000002051">
    <property type="component" value="Chromosome 8"/>
</dbReference>
<dbReference type="EMBL" id="CM001224">
    <property type="protein sequence ID" value="KEH19600.1"/>
    <property type="molecule type" value="Genomic_DNA"/>
</dbReference>
<reference evidence="1 3" key="2">
    <citation type="journal article" date="2014" name="BMC Genomics">
        <title>An improved genome release (version Mt4.0) for the model legume Medicago truncatula.</title>
        <authorList>
            <person name="Tang H."/>
            <person name="Krishnakumar V."/>
            <person name="Bidwell S."/>
            <person name="Rosen B."/>
            <person name="Chan A."/>
            <person name="Zhou S."/>
            <person name="Gentzbittel L."/>
            <person name="Childs K.L."/>
            <person name="Yandell M."/>
            <person name="Gundlach H."/>
            <person name="Mayer K.F."/>
            <person name="Schwartz D.C."/>
            <person name="Town C.D."/>
        </authorList>
    </citation>
    <scope>GENOME REANNOTATION</scope>
    <source>
        <strain evidence="1">A17</strain>
        <strain evidence="2 3">cv. Jemalong A17</strain>
    </source>
</reference>
<organism evidence="1 3">
    <name type="scientific">Medicago truncatula</name>
    <name type="common">Barrel medic</name>
    <name type="synonym">Medicago tribuloides</name>
    <dbReference type="NCBI Taxonomy" id="3880"/>
    <lineage>
        <taxon>Eukaryota</taxon>
        <taxon>Viridiplantae</taxon>
        <taxon>Streptophyta</taxon>
        <taxon>Embryophyta</taxon>
        <taxon>Tracheophyta</taxon>
        <taxon>Spermatophyta</taxon>
        <taxon>Magnoliopsida</taxon>
        <taxon>eudicotyledons</taxon>
        <taxon>Gunneridae</taxon>
        <taxon>Pentapetalae</taxon>
        <taxon>rosids</taxon>
        <taxon>fabids</taxon>
        <taxon>Fabales</taxon>
        <taxon>Fabaceae</taxon>
        <taxon>Papilionoideae</taxon>
        <taxon>50 kb inversion clade</taxon>
        <taxon>NPAAA clade</taxon>
        <taxon>Hologalegina</taxon>
        <taxon>IRL clade</taxon>
        <taxon>Trifolieae</taxon>
        <taxon>Medicago</taxon>
    </lineage>
</organism>
<evidence type="ECO:0000313" key="3">
    <source>
        <dbReference type="Proteomes" id="UP000002051"/>
    </source>
</evidence>
<reference evidence="2" key="3">
    <citation type="submission" date="2015-04" db="UniProtKB">
        <authorList>
            <consortium name="EnsemblPlants"/>
        </authorList>
    </citation>
    <scope>IDENTIFICATION</scope>
    <source>
        <strain evidence="2">cv. Jemalong A17</strain>
    </source>
</reference>
<name>A0A072U1B9_MEDTR</name>
<dbReference type="EnsemblPlants" id="KEH19600">
    <property type="protein sequence ID" value="KEH19600"/>
    <property type="gene ID" value="MTR_8g464750"/>
</dbReference>
<protein>
    <submittedName>
        <fullName evidence="1 2">Uncharacterized protein</fullName>
    </submittedName>
</protein>